<evidence type="ECO:0000313" key="1">
    <source>
        <dbReference type="EMBL" id="GAT21989.1"/>
    </source>
</evidence>
<gene>
    <name evidence="1" type="ORF">RIB2604_01500180</name>
</gene>
<reference evidence="2" key="2">
    <citation type="submission" date="2016-02" db="EMBL/GenBank/DDBJ databases">
        <title>Genome sequencing of Aspergillus luchuensis NBRC 4314.</title>
        <authorList>
            <person name="Yamada O."/>
        </authorList>
    </citation>
    <scope>NUCLEOTIDE SEQUENCE [LARGE SCALE GENOMIC DNA]</scope>
    <source>
        <strain evidence="2">RIB 2604</strain>
    </source>
</reference>
<accession>A0A146F8B7</accession>
<dbReference type="Proteomes" id="UP000075230">
    <property type="component" value="Unassembled WGS sequence"/>
</dbReference>
<comment type="caution">
    <text evidence="1">The sequence shown here is derived from an EMBL/GenBank/DDBJ whole genome shotgun (WGS) entry which is preliminary data.</text>
</comment>
<dbReference type="AlphaFoldDB" id="A0A146F8B7"/>
<sequence length="130" mass="14793">MVLSSNLPWLERGGMDSFFAISGEQKITVTIPLRRRHWPSEFLIWLERIWEKAPSVPGSCDNETSLGYSGPIIPVRGIVRDPECGISCICQMQGLMEIWAEHDRFEDPGVAPRICREISQSQADWFDGRT</sequence>
<evidence type="ECO:0000313" key="2">
    <source>
        <dbReference type="Proteomes" id="UP000075230"/>
    </source>
</evidence>
<dbReference type="EMBL" id="BCWF01000015">
    <property type="protein sequence ID" value="GAT21989.1"/>
    <property type="molecule type" value="Genomic_DNA"/>
</dbReference>
<reference evidence="1 2" key="1">
    <citation type="journal article" date="2016" name="DNA Res.">
        <title>Genome sequence of Aspergillus luchuensis NBRC 4314.</title>
        <authorList>
            <person name="Yamada O."/>
            <person name="Machida M."/>
            <person name="Hosoyama A."/>
            <person name="Goto M."/>
            <person name="Takahashi T."/>
            <person name="Futagami T."/>
            <person name="Yamagata Y."/>
            <person name="Takeuchi M."/>
            <person name="Kobayashi T."/>
            <person name="Koike H."/>
            <person name="Abe K."/>
            <person name="Asai K."/>
            <person name="Arita M."/>
            <person name="Fujita N."/>
            <person name="Fukuda K."/>
            <person name="Higa K."/>
            <person name="Horikawa H."/>
            <person name="Ishikawa T."/>
            <person name="Jinno K."/>
            <person name="Kato Y."/>
            <person name="Kirimura K."/>
            <person name="Mizutani O."/>
            <person name="Nakasone K."/>
            <person name="Sano M."/>
            <person name="Shiraishi Y."/>
            <person name="Tsukahara M."/>
            <person name="Gomi K."/>
        </authorList>
    </citation>
    <scope>NUCLEOTIDE SEQUENCE [LARGE SCALE GENOMIC DNA]</scope>
    <source>
        <strain evidence="1 2">RIB 2604</strain>
    </source>
</reference>
<name>A0A146F8B7_ASPKA</name>
<proteinExistence type="predicted"/>
<protein>
    <submittedName>
        <fullName evidence="1">Activator 1 subunit 3</fullName>
    </submittedName>
</protein>
<organism evidence="1 2">
    <name type="scientific">Aspergillus kawachii</name>
    <name type="common">White koji mold</name>
    <name type="synonym">Aspergillus awamori var. kawachi</name>
    <dbReference type="NCBI Taxonomy" id="1069201"/>
    <lineage>
        <taxon>Eukaryota</taxon>
        <taxon>Fungi</taxon>
        <taxon>Dikarya</taxon>
        <taxon>Ascomycota</taxon>
        <taxon>Pezizomycotina</taxon>
        <taxon>Eurotiomycetes</taxon>
        <taxon>Eurotiomycetidae</taxon>
        <taxon>Eurotiales</taxon>
        <taxon>Aspergillaceae</taxon>
        <taxon>Aspergillus</taxon>
        <taxon>Aspergillus subgen. Circumdati</taxon>
    </lineage>
</organism>